<dbReference type="CDD" id="cd00060">
    <property type="entry name" value="FHA"/>
    <property type="match status" value="1"/>
</dbReference>
<dbReference type="InterPro" id="IPR008984">
    <property type="entry name" value="SMAD_FHA_dom_sf"/>
</dbReference>
<keyword evidence="1" id="KW-0812">Transmembrane</keyword>
<dbReference type="PROSITE" id="PS50006">
    <property type="entry name" value="FHA_DOMAIN"/>
    <property type="match status" value="1"/>
</dbReference>
<keyword evidence="1" id="KW-1133">Transmembrane helix</keyword>
<evidence type="ECO:0000313" key="3">
    <source>
        <dbReference type="EMBL" id="TQV86997.1"/>
    </source>
</evidence>
<dbReference type="SMART" id="SM00240">
    <property type="entry name" value="FHA"/>
    <property type="match status" value="1"/>
</dbReference>
<dbReference type="InterPro" id="IPR000253">
    <property type="entry name" value="FHA_dom"/>
</dbReference>
<gene>
    <name evidence="3" type="ORF">FLL46_14405</name>
</gene>
<evidence type="ECO:0000313" key="4">
    <source>
        <dbReference type="Proteomes" id="UP000315439"/>
    </source>
</evidence>
<dbReference type="Gene3D" id="2.60.200.20">
    <property type="match status" value="1"/>
</dbReference>
<dbReference type="Pfam" id="PF00498">
    <property type="entry name" value="FHA"/>
    <property type="match status" value="1"/>
</dbReference>
<dbReference type="RefSeq" id="WP_142894549.1">
    <property type="nucleotide sequence ID" value="NZ_ML660165.1"/>
</dbReference>
<dbReference type="AlphaFoldDB" id="A0A545UC15"/>
<proteinExistence type="predicted"/>
<dbReference type="EMBL" id="VIKS01000009">
    <property type="protein sequence ID" value="TQV86997.1"/>
    <property type="molecule type" value="Genomic_DNA"/>
</dbReference>
<protein>
    <submittedName>
        <fullName evidence="3">FHA domain-containing protein</fullName>
    </submittedName>
</protein>
<keyword evidence="4" id="KW-1185">Reference proteome</keyword>
<dbReference type="Proteomes" id="UP000315439">
    <property type="component" value="Unassembled WGS sequence"/>
</dbReference>
<evidence type="ECO:0000259" key="2">
    <source>
        <dbReference type="PROSITE" id="PS50006"/>
    </source>
</evidence>
<dbReference type="SUPFAM" id="SSF49879">
    <property type="entry name" value="SMAD/FHA domain"/>
    <property type="match status" value="1"/>
</dbReference>
<keyword evidence="1" id="KW-0472">Membrane</keyword>
<accession>A0A545UC15</accession>
<dbReference type="PANTHER" id="PTHR23308">
    <property type="entry name" value="NUCLEAR INHIBITOR OF PROTEIN PHOSPHATASE-1"/>
    <property type="match status" value="1"/>
</dbReference>
<reference evidence="3 4" key="1">
    <citation type="submission" date="2019-07" db="EMBL/GenBank/DDBJ databases">
        <title>Draft genome for Aliikangiella sp. M105.</title>
        <authorList>
            <person name="Wang G."/>
        </authorList>
    </citation>
    <scope>NUCLEOTIDE SEQUENCE [LARGE SCALE GENOMIC DNA]</scope>
    <source>
        <strain evidence="3 4">M105</strain>
    </source>
</reference>
<dbReference type="InterPro" id="IPR050923">
    <property type="entry name" value="Cell_Proc_Reg/RNA_Proc"/>
</dbReference>
<feature type="domain" description="FHA" evidence="2">
    <location>
        <begin position="64"/>
        <end position="113"/>
    </location>
</feature>
<comment type="caution">
    <text evidence="3">The sequence shown here is derived from an EMBL/GenBank/DDBJ whole genome shotgun (WGS) entry which is preliminary data.</text>
</comment>
<name>A0A545UC15_9GAMM</name>
<feature type="transmembrane region" description="Helical" evidence="1">
    <location>
        <begin position="149"/>
        <end position="169"/>
    </location>
</feature>
<organism evidence="3 4">
    <name type="scientific">Aliikangiella coralliicola</name>
    <dbReference type="NCBI Taxonomy" id="2592383"/>
    <lineage>
        <taxon>Bacteria</taxon>
        <taxon>Pseudomonadati</taxon>
        <taxon>Pseudomonadota</taxon>
        <taxon>Gammaproteobacteria</taxon>
        <taxon>Oceanospirillales</taxon>
        <taxon>Pleioneaceae</taxon>
        <taxon>Aliikangiella</taxon>
    </lineage>
</organism>
<dbReference type="OrthoDB" id="151099at2"/>
<evidence type="ECO:0000256" key="1">
    <source>
        <dbReference type="SAM" id="Phobius"/>
    </source>
</evidence>
<sequence length="170" mass="18263">MTNKDDREKSMGPQGTQVFELDEVNKMIAAEIAESQSVSATIPALIGVSNNVTGQKFVLSKNKLEVGRRPNSDISLNESSVSAMHAHIIRDGENWKVLNLLSSNGTFVNGEKIVEKTITPGDRVAFAGAEFVFTLIDEPLAKKSTSKNLALVLVAVGLVAAFGGLLYFIL</sequence>